<dbReference type="SUPFAM" id="SSF63600">
    <property type="entry name" value="Telomeric repeat binding factor (TRF) dimerisation domain"/>
    <property type="match status" value="1"/>
</dbReference>
<name>A0A8B7XLV4_ACAPL</name>
<feature type="domain" description="HTH myb-type" evidence="3">
    <location>
        <begin position="598"/>
        <end position="655"/>
    </location>
</feature>
<evidence type="ECO:0000259" key="3">
    <source>
        <dbReference type="PROSITE" id="PS51294"/>
    </source>
</evidence>
<organism evidence="4 5">
    <name type="scientific">Acanthaster planci</name>
    <name type="common">Crown-of-thorns starfish</name>
    <dbReference type="NCBI Taxonomy" id="133434"/>
    <lineage>
        <taxon>Eukaryota</taxon>
        <taxon>Metazoa</taxon>
        <taxon>Echinodermata</taxon>
        <taxon>Eleutherozoa</taxon>
        <taxon>Asterozoa</taxon>
        <taxon>Asteroidea</taxon>
        <taxon>Valvatacea</taxon>
        <taxon>Valvatida</taxon>
        <taxon>Acanthasteridae</taxon>
        <taxon>Acanthaster</taxon>
    </lineage>
</organism>
<evidence type="ECO:0000313" key="5">
    <source>
        <dbReference type="RefSeq" id="XP_022081793.1"/>
    </source>
</evidence>
<dbReference type="SUPFAM" id="SSF46689">
    <property type="entry name" value="Homeodomain-like"/>
    <property type="match status" value="1"/>
</dbReference>
<dbReference type="RefSeq" id="XP_022081793.1">
    <property type="nucleotide sequence ID" value="XM_022226101.1"/>
</dbReference>
<evidence type="ECO:0000313" key="4">
    <source>
        <dbReference type="Proteomes" id="UP000694845"/>
    </source>
</evidence>
<dbReference type="GO" id="GO:0000781">
    <property type="term" value="C:chromosome, telomeric region"/>
    <property type="evidence" value="ECO:0007669"/>
    <property type="project" value="InterPro"/>
</dbReference>
<evidence type="ECO:0000256" key="1">
    <source>
        <dbReference type="SAM" id="MobiDB-lite"/>
    </source>
</evidence>
<dbReference type="InterPro" id="IPR017930">
    <property type="entry name" value="Myb_dom"/>
</dbReference>
<dbReference type="InterPro" id="IPR030657">
    <property type="entry name" value="TERF2"/>
</dbReference>
<sequence length="656" mass="74645">MADKAVGSNKNQVMELTVSEEDFMLMDGFNLDFYCLRFWREFKENWTVDERSDRNLLQGLLRQKFGWCKQRERLVHFMQLIVCLADGQDITTQYNPGEVETPLEKALSCFEKVLDDYEGSPEEIKAVRDEMKVQAVMMLCRAEEFKQAKKVLQKVWFNSDEPQNRTEVGSPGVLQKRLKSFIDDKRMNARFLSHHTYENFLQQTVCLLQKVYDSFDTPFLLKIAQAYQRKMERLTEAMEDQTDSSVDDATVEMSSKPVSRPSSHTSSPIKGFCRSQRLSSELGSQSCNGDANHLVVDENHKTEPTVTRGHQAEEARVDEDVSGCHGNQKDEDTRKVEETATEKGHGSHQGPIDTNKDGDNGHSNQRNHNKKGAKRRLVIISSDGEEANIKVCRGNDKGDIKEISRSGNNNNNHRKEVDKCCNFKMLESSIVRLGLDGAQVEDIVTEPLILPQEMMRRKVQSSKRPGCTSPSTPKTPSTQTTPVRLSSQQQSTTSPKPQTSDGGEKDSVESKASDGNFIRFQKTTPRRGKSIRDQKYQPNRVKQRSSDVPSTSKDDDSVYSFTGSESEDLSTSPPALDTPHLRHSLDPASWQQKEWLRRPPVRKKPWTKEEVNLFKKALQKYGPGKWSEMIAAYNFSGRTNVNLKDKWRTMVKNGEI</sequence>
<dbReference type="Proteomes" id="UP000694845">
    <property type="component" value="Unplaced"/>
</dbReference>
<feature type="region of interest" description="Disordered" evidence="1">
    <location>
        <begin position="236"/>
        <end position="271"/>
    </location>
</feature>
<feature type="domain" description="Myb-like" evidence="2">
    <location>
        <begin position="598"/>
        <end position="651"/>
    </location>
</feature>
<dbReference type="Pfam" id="PF00249">
    <property type="entry name" value="Myb_DNA-binding"/>
    <property type="match status" value="1"/>
</dbReference>
<dbReference type="InterPro" id="IPR036507">
    <property type="entry name" value="Telomere_rpt-bd_fac_dimer_sf"/>
</dbReference>
<dbReference type="CDD" id="cd11660">
    <property type="entry name" value="SANT_TRF"/>
    <property type="match status" value="1"/>
</dbReference>
<feature type="compositionally biased region" description="Basic and acidic residues" evidence="1">
    <location>
        <begin position="327"/>
        <end position="345"/>
    </location>
</feature>
<feature type="region of interest" description="Disordered" evidence="1">
    <location>
        <begin position="297"/>
        <end position="375"/>
    </location>
</feature>
<dbReference type="InterPro" id="IPR001005">
    <property type="entry name" value="SANT/Myb"/>
</dbReference>
<dbReference type="InterPro" id="IPR009057">
    <property type="entry name" value="Homeodomain-like_sf"/>
</dbReference>
<dbReference type="PANTHER" id="PTHR46833:SF1">
    <property type="entry name" value="TELOMERIC REPEAT-BINDING FACTOR 2"/>
    <property type="match status" value="1"/>
</dbReference>
<gene>
    <name evidence="5" type="primary">LOC110974451</name>
</gene>
<dbReference type="GO" id="GO:0042162">
    <property type="term" value="F:telomeric DNA binding"/>
    <property type="evidence" value="ECO:0007669"/>
    <property type="project" value="InterPro"/>
</dbReference>
<feature type="compositionally biased region" description="Low complexity" evidence="1">
    <location>
        <begin position="468"/>
        <end position="500"/>
    </location>
</feature>
<dbReference type="PROSITE" id="PS51294">
    <property type="entry name" value="HTH_MYB"/>
    <property type="match status" value="1"/>
</dbReference>
<feature type="compositionally biased region" description="Polar residues" evidence="1">
    <location>
        <begin position="559"/>
        <end position="573"/>
    </location>
</feature>
<feature type="compositionally biased region" description="Basic and acidic residues" evidence="1">
    <location>
        <begin position="502"/>
        <end position="512"/>
    </location>
</feature>
<feature type="compositionally biased region" description="Polar residues" evidence="1">
    <location>
        <begin position="252"/>
        <end position="268"/>
    </location>
</feature>
<feature type="compositionally biased region" description="Basic residues" evidence="1">
    <location>
        <begin position="365"/>
        <end position="375"/>
    </location>
</feature>
<dbReference type="KEGG" id="aplc:110974451"/>
<reference evidence="5" key="1">
    <citation type="submission" date="2025-08" db="UniProtKB">
        <authorList>
            <consortium name="RefSeq"/>
        </authorList>
    </citation>
    <scope>IDENTIFICATION</scope>
</reference>
<dbReference type="GeneID" id="110974451"/>
<feature type="region of interest" description="Disordered" evidence="1">
    <location>
        <begin position="454"/>
        <end position="581"/>
    </location>
</feature>
<dbReference type="OrthoDB" id="608866at2759"/>
<dbReference type="PANTHER" id="PTHR46833">
    <property type="entry name" value="TELOMERIC REPEAT-BINDING FACTOR 2 TERF2"/>
    <property type="match status" value="1"/>
</dbReference>
<dbReference type="Gene3D" id="1.10.10.60">
    <property type="entry name" value="Homeodomain-like"/>
    <property type="match status" value="1"/>
</dbReference>
<proteinExistence type="predicted"/>
<dbReference type="GO" id="GO:0031848">
    <property type="term" value="P:protection from non-homologous end joining at telomere"/>
    <property type="evidence" value="ECO:0007669"/>
    <property type="project" value="InterPro"/>
</dbReference>
<dbReference type="AlphaFoldDB" id="A0A8B7XLV4"/>
<dbReference type="SMART" id="SM00717">
    <property type="entry name" value="SANT"/>
    <property type="match status" value="1"/>
</dbReference>
<accession>A0A8B7XLV4</accession>
<feature type="compositionally biased region" description="Acidic residues" evidence="1">
    <location>
        <begin position="237"/>
        <end position="250"/>
    </location>
</feature>
<keyword evidence="4" id="KW-1185">Reference proteome</keyword>
<protein>
    <submittedName>
        <fullName evidence="5">Uncharacterized protein LOC110974451 isoform X1</fullName>
    </submittedName>
</protein>
<feature type="compositionally biased region" description="Basic and acidic residues" evidence="1">
    <location>
        <begin position="310"/>
        <end position="319"/>
    </location>
</feature>
<dbReference type="OMA" id="DINTHRC"/>
<dbReference type="Gene3D" id="1.25.40.210">
    <property type="entry name" value="Telomere repeat-binding factor, dimerisation domain"/>
    <property type="match status" value="1"/>
</dbReference>
<dbReference type="GO" id="GO:0005634">
    <property type="term" value="C:nucleus"/>
    <property type="evidence" value="ECO:0007669"/>
    <property type="project" value="InterPro"/>
</dbReference>
<evidence type="ECO:0000259" key="2">
    <source>
        <dbReference type="PROSITE" id="PS50090"/>
    </source>
</evidence>
<dbReference type="PROSITE" id="PS50090">
    <property type="entry name" value="MYB_LIKE"/>
    <property type="match status" value="1"/>
</dbReference>